<dbReference type="PANTHER" id="PTHR15907">
    <property type="entry name" value="DUF614 FAMILY PROTEIN-RELATED"/>
    <property type="match status" value="1"/>
</dbReference>
<gene>
    <name evidence="2" type="ORF">BaRGS_00030105</name>
</gene>
<accession>A0ABD0JUC2</accession>
<organism evidence="2 3">
    <name type="scientific">Batillaria attramentaria</name>
    <dbReference type="NCBI Taxonomy" id="370345"/>
    <lineage>
        <taxon>Eukaryota</taxon>
        <taxon>Metazoa</taxon>
        <taxon>Spiralia</taxon>
        <taxon>Lophotrochozoa</taxon>
        <taxon>Mollusca</taxon>
        <taxon>Gastropoda</taxon>
        <taxon>Caenogastropoda</taxon>
        <taxon>Sorbeoconcha</taxon>
        <taxon>Cerithioidea</taxon>
        <taxon>Batillariidae</taxon>
        <taxon>Batillaria</taxon>
    </lineage>
</organism>
<sequence>MSVCLCVRDTQKEAVNSHFSERDVPLLSVNRFQKQKMAYPAVVTKQPEGMAGMTVNQRMWSSGTFACFDDMGSCLLGAICPIILAHRLAGDLGESACVPCCVPGALITMRTKLRTMQNIQGSIMDDCIMAQCCGPCILCQMVREMDYIKRHTQLNPLPPLHLLTVSLQLAQPDPPVAILAILLELRWQACVATLDRGNSAFRYVVVGRMVKYQRLAVSEGRASATFSVLTL</sequence>
<proteinExistence type="inferred from homology"/>
<comment type="caution">
    <text evidence="2">The sequence shown here is derived from an EMBL/GenBank/DDBJ whole genome shotgun (WGS) entry which is preliminary data.</text>
</comment>
<keyword evidence="3" id="KW-1185">Reference proteome</keyword>
<evidence type="ECO:0000256" key="1">
    <source>
        <dbReference type="ARBA" id="ARBA00009024"/>
    </source>
</evidence>
<reference evidence="2 3" key="1">
    <citation type="journal article" date="2023" name="Sci. Data">
        <title>Genome assembly of the Korean intertidal mud-creeper Batillaria attramentaria.</title>
        <authorList>
            <person name="Patra A.K."/>
            <person name="Ho P.T."/>
            <person name="Jun S."/>
            <person name="Lee S.J."/>
            <person name="Kim Y."/>
            <person name="Won Y.J."/>
        </authorList>
    </citation>
    <scope>NUCLEOTIDE SEQUENCE [LARGE SCALE GENOMIC DNA]</scope>
    <source>
        <strain evidence="2">Wonlab-2016</strain>
    </source>
</reference>
<dbReference type="Proteomes" id="UP001519460">
    <property type="component" value="Unassembled WGS sequence"/>
</dbReference>
<dbReference type="InterPro" id="IPR006461">
    <property type="entry name" value="PLAC_motif_containing"/>
</dbReference>
<evidence type="ECO:0000313" key="2">
    <source>
        <dbReference type="EMBL" id="KAK7478642.1"/>
    </source>
</evidence>
<evidence type="ECO:0000313" key="3">
    <source>
        <dbReference type="Proteomes" id="UP001519460"/>
    </source>
</evidence>
<dbReference type="AlphaFoldDB" id="A0ABD0JUC2"/>
<dbReference type="EMBL" id="JACVVK020000320">
    <property type="protein sequence ID" value="KAK7478642.1"/>
    <property type="molecule type" value="Genomic_DNA"/>
</dbReference>
<comment type="similarity">
    <text evidence="1">Belongs to the cornifelin family.</text>
</comment>
<dbReference type="NCBIfam" id="TIGR01571">
    <property type="entry name" value="A_thal_Cys_rich"/>
    <property type="match status" value="1"/>
</dbReference>
<protein>
    <submittedName>
        <fullName evidence="2">Uncharacterized protein</fullName>
    </submittedName>
</protein>
<dbReference type="Pfam" id="PF04749">
    <property type="entry name" value="PLAC8"/>
    <property type="match status" value="1"/>
</dbReference>
<name>A0ABD0JUC2_9CAEN</name>
<feature type="non-terminal residue" evidence="2">
    <location>
        <position position="231"/>
    </location>
</feature>